<feature type="transmembrane region" description="Helical" evidence="6">
    <location>
        <begin position="218"/>
        <end position="240"/>
    </location>
</feature>
<reference evidence="8 9" key="1">
    <citation type="submission" date="2017-01" db="EMBL/GenBank/DDBJ databases">
        <authorList>
            <person name="Mah S.A."/>
            <person name="Swanson W.J."/>
            <person name="Moy G.W."/>
            <person name="Vacquier V.D."/>
        </authorList>
    </citation>
    <scope>NUCLEOTIDE SEQUENCE [LARGE SCALE GENOMIC DNA]</scope>
    <source>
        <strain evidence="8 9">DSM 21219</strain>
    </source>
</reference>
<dbReference type="GO" id="GO:0005886">
    <property type="term" value="C:plasma membrane"/>
    <property type="evidence" value="ECO:0007669"/>
    <property type="project" value="UniProtKB-SubCell"/>
</dbReference>
<proteinExistence type="predicted"/>
<dbReference type="AlphaFoldDB" id="A0A1R3X1D8"/>
<feature type="transmembrane region" description="Helical" evidence="6">
    <location>
        <begin position="183"/>
        <end position="206"/>
    </location>
</feature>
<keyword evidence="5 6" id="KW-0472">Membrane</keyword>
<feature type="transmembrane region" description="Helical" evidence="6">
    <location>
        <begin position="65"/>
        <end position="83"/>
    </location>
</feature>
<protein>
    <submittedName>
        <fullName evidence="8">EamA-like transporter family protein</fullName>
    </submittedName>
</protein>
<evidence type="ECO:0000256" key="3">
    <source>
        <dbReference type="ARBA" id="ARBA00022692"/>
    </source>
</evidence>
<organism evidence="8 9">
    <name type="scientific">Pontibaca methylaminivorans</name>
    <dbReference type="NCBI Taxonomy" id="515897"/>
    <lineage>
        <taxon>Bacteria</taxon>
        <taxon>Pseudomonadati</taxon>
        <taxon>Pseudomonadota</taxon>
        <taxon>Alphaproteobacteria</taxon>
        <taxon>Rhodobacterales</taxon>
        <taxon>Roseobacteraceae</taxon>
        <taxon>Pontibaca</taxon>
    </lineage>
</organism>
<evidence type="ECO:0000313" key="8">
    <source>
        <dbReference type="EMBL" id="SIT84377.1"/>
    </source>
</evidence>
<evidence type="ECO:0000256" key="6">
    <source>
        <dbReference type="SAM" id="Phobius"/>
    </source>
</evidence>
<dbReference type="InterPro" id="IPR000620">
    <property type="entry name" value="EamA_dom"/>
</dbReference>
<keyword evidence="9" id="KW-1185">Reference proteome</keyword>
<feature type="transmembrane region" description="Helical" evidence="6">
    <location>
        <begin position="151"/>
        <end position="171"/>
    </location>
</feature>
<name>A0A1R3X1D8_9RHOB</name>
<gene>
    <name evidence="8" type="ORF">SAMN05421849_2104</name>
</gene>
<evidence type="ECO:0000256" key="5">
    <source>
        <dbReference type="ARBA" id="ARBA00023136"/>
    </source>
</evidence>
<sequence>MNHSILAGLAAGALWGLTFIAPNFIGAASAGELVIVRYGAYGFCSVFYLWWIGFNPFRALRRGDWIRLIAFGALGNSLYYLLMAMSVRAGGAALTALIIGTLPVLFAVVGNLQRPVIGWPGLMLALGPIGAGIALLAAGDTEGATLVFSPLGAGLALAAVASWLIYGLTNARYMASNTARSPLLWAALVGVGTMVTLPVLAAGAMLREGVLFGLGVDAYGPLLFWGLVLGTVSSWLATWLWNIASAGVPPVVLGYLIVSETVFALIYAFVLDGRLPGLLELSSAALLVGGVLVGINLTRRARDPAAAP</sequence>
<evidence type="ECO:0000256" key="1">
    <source>
        <dbReference type="ARBA" id="ARBA00004651"/>
    </source>
</evidence>
<evidence type="ECO:0000256" key="2">
    <source>
        <dbReference type="ARBA" id="ARBA00022475"/>
    </source>
</evidence>
<feature type="transmembrane region" description="Helical" evidence="6">
    <location>
        <begin position="40"/>
        <end position="58"/>
    </location>
</feature>
<feature type="domain" description="EamA" evidence="7">
    <location>
        <begin position="5"/>
        <end position="136"/>
    </location>
</feature>
<dbReference type="OrthoDB" id="7216522at2"/>
<evidence type="ECO:0000313" key="9">
    <source>
        <dbReference type="Proteomes" id="UP000192455"/>
    </source>
</evidence>
<feature type="transmembrane region" description="Helical" evidence="6">
    <location>
        <begin position="277"/>
        <end position="297"/>
    </location>
</feature>
<feature type="transmembrane region" description="Helical" evidence="6">
    <location>
        <begin position="116"/>
        <end position="139"/>
    </location>
</feature>
<accession>A0A1R3X1D8</accession>
<dbReference type="PANTHER" id="PTHR42920">
    <property type="entry name" value="OS03G0707200 PROTEIN-RELATED"/>
    <property type="match status" value="1"/>
</dbReference>
<dbReference type="PANTHER" id="PTHR42920:SF11">
    <property type="entry name" value="INNER MEMBRANE PROTEIN YTFF"/>
    <property type="match status" value="1"/>
</dbReference>
<feature type="transmembrane region" description="Helical" evidence="6">
    <location>
        <begin position="252"/>
        <end position="271"/>
    </location>
</feature>
<feature type="transmembrane region" description="Helical" evidence="6">
    <location>
        <begin position="89"/>
        <end position="109"/>
    </location>
</feature>
<keyword evidence="2" id="KW-1003">Cell membrane</keyword>
<evidence type="ECO:0000256" key="4">
    <source>
        <dbReference type="ARBA" id="ARBA00022989"/>
    </source>
</evidence>
<dbReference type="Pfam" id="PF00892">
    <property type="entry name" value="EamA"/>
    <property type="match status" value="1"/>
</dbReference>
<keyword evidence="4 6" id="KW-1133">Transmembrane helix</keyword>
<dbReference type="InterPro" id="IPR051258">
    <property type="entry name" value="Diverse_Substrate_Transporter"/>
</dbReference>
<evidence type="ECO:0000259" key="7">
    <source>
        <dbReference type="Pfam" id="PF00892"/>
    </source>
</evidence>
<dbReference type="Proteomes" id="UP000192455">
    <property type="component" value="Unassembled WGS sequence"/>
</dbReference>
<comment type="subcellular location">
    <subcellularLocation>
        <location evidence="1">Cell membrane</location>
        <topology evidence="1">Multi-pass membrane protein</topology>
    </subcellularLocation>
</comment>
<keyword evidence="3 6" id="KW-0812">Transmembrane</keyword>
<dbReference type="RefSeq" id="WP_143733045.1">
    <property type="nucleotide sequence ID" value="NZ_FTPS01000001.1"/>
</dbReference>
<dbReference type="EMBL" id="FTPS01000001">
    <property type="protein sequence ID" value="SIT84377.1"/>
    <property type="molecule type" value="Genomic_DNA"/>
</dbReference>